<evidence type="ECO:0000259" key="6">
    <source>
        <dbReference type="PROSITE" id="PS50977"/>
    </source>
</evidence>
<keyword evidence="8" id="KW-1185">Reference proteome</keyword>
<dbReference type="GO" id="GO:0003700">
    <property type="term" value="F:DNA-binding transcription factor activity"/>
    <property type="evidence" value="ECO:0007669"/>
    <property type="project" value="TreeGrafter"/>
</dbReference>
<keyword evidence="2 4" id="KW-0238">DNA-binding</keyword>
<comment type="caution">
    <text evidence="7">The sequence shown here is derived from an EMBL/GenBank/DDBJ whole genome shotgun (WGS) entry which is preliminary data.</text>
</comment>
<feature type="domain" description="HTH tetR-type" evidence="6">
    <location>
        <begin position="8"/>
        <end position="68"/>
    </location>
</feature>
<gene>
    <name evidence="7" type="ORF">GCM10010185_25170</name>
</gene>
<dbReference type="InterPro" id="IPR009057">
    <property type="entry name" value="Homeodomain-like_sf"/>
</dbReference>
<proteinExistence type="predicted"/>
<keyword evidence="3" id="KW-0804">Transcription</keyword>
<reference evidence="7" key="2">
    <citation type="submission" date="2020-09" db="EMBL/GenBank/DDBJ databases">
        <authorList>
            <person name="Sun Q."/>
            <person name="Ohkuma M."/>
        </authorList>
    </citation>
    <scope>NUCLEOTIDE SEQUENCE</scope>
    <source>
        <strain evidence="7">JCM 3313</strain>
    </source>
</reference>
<protein>
    <recommendedName>
        <fullName evidence="6">HTH tetR-type domain-containing protein</fullName>
    </recommendedName>
</protein>
<evidence type="ECO:0000313" key="8">
    <source>
        <dbReference type="Proteomes" id="UP000639606"/>
    </source>
</evidence>
<dbReference type="PROSITE" id="PS50977">
    <property type="entry name" value="HTH_TETR_2"/>
    <property type="match status" value="1"/>
</dbReference>
<dbReference type="Pfam" id="PF00440">
    <property type="entry name" value="TetR_N"/>
    <property type="match status" value="1"/>
</dbReference>
<dbReference type="InterPro" id="IPR036271">
    <property type="entry name" value="Tet_transcr_reg_TetR-rel_C_sf"/>
</dbReference>
<sequence length="215" mass="23246">MNDVARGARTRACLVAAAIELFDRDGYERTSLNAVCRRVSVTKGALYRHFPSKQALATAVVEELFRTWHDVRDDLERAGVGPLQTLVDVTHRMSARTLVDPSVRVGARLLFTSDLFELLAGTHFVCLAVMVRDLLDRALAGGELRPEADVRAEAEQITAVVVGAQALGAITSGEVDRLTPLWQNMLPRLTTAEARGRVRAHPPGAPALTGVGPST</sequence>
<organism evidence="7 8">
    <name type="scientific">Saccharothrix coeruleofusca</name>
    <dbReference type="NCBI Taxonomy" id="33919"/>
    <lineage>
        <taxon>Bacteria</taxon>
        <taxon>Bacillati</taxon>
        <taxon>Actinomycetota</taxon>
        <taxon>Actinomycetes</taxon>
        <taxon>Pseudonocardiales</taxon>
        <taxon>Pseudonocardiaceae</taxon>
        <taxon>Saccharothrix</taxon>
    </lineage>
</organism>
<name>A0A918ANY4_9PSEU</name>
<evidence type="ECO:0000256" key="4">
    <source>
        <dbReference type="PROSITE-ProRule" id="PRU00335"/>
    </source>
</evidence>
<dbReference type="PANTHER" id="PTHR30055">
    <property type="entry name" value="HTH-TYPE TRANSCRIPTIONAL REGULATOR RUTR"/>
    <property type="match status" value="1"/>
</dbReference>
<dbReference type="PROSITE" id="PS01081">
    <property type="entry name" value="HTH_TETR_1"/>
    <property type="match status" value="1"/>
</dbReference>
<dbReference type="GO" id="GO:0000976">
    <property type="term" value="F:transcription cis-regulatory region binding"/>
    <property type="evidence" value="ECO:0007669"/>
    <property type="project" value="TreeGrafter"/>
</dbReference>
<evidence type="ECO:0000313" key="7">
    <source>
        <dbReference type="EMBL" id="GGP52066.1"/>
    </source>
</evidence>
<dbReference type="AlphaFoldDB" id="A0A918ANY4"/>
<dbReference type="Proteomes" id="UP000639606">
    <property type="component" value="Unassembled WGS sequence"/>
</dbReference>
<dbReference type="InterPro" id="IPR050109">
    <property type="entry name" value="HTH-type_TetR-like_transc_reg"/>
</dbReference>
<dbReference type="RefSeq" id="WP_189223419.1">
    <property type="nucleotide sequence ID" value="NZ_BMRG01000004.1"/>
</dbReference>
<dbReference type="Gene3D" id="1.10.357.10">
    <property type="entry name" value="Tetracycline Repressor, domain 2"/>
    <property type="match status" value="1"/>
</dbReference>
<keyword evidence="1" id="KW-0805">Transcription regulation</keyword>
<dbReference type="SUPFAM" id="SSF48498">
    <property type="entry name" value="Tetracyclin repressor-like, C-terminal domain"/>
    <property type="match status" value="1"/>
</dbReference>
<reference evidence="7" key="1">
    <citation type="journal article" date="2014" name="Int. J. Syst. Evol. Microbiol.">
        <title>Complete genome sequence of Corynebacterium casei LMG S-19264T (=DSM 44701T), isolated from a smear-ripened cheese.</title>
        <authorList>
            <consortium name="US DOE Joint Genome Institute (JGI-PGF)"/>
            <person name="Walter F."/>
            <person name="Albersmeier A."/>
            <person name="Kalinowski J."/>
            <person name="Ruckert C."/>
        </authorList>
    </citation>
    <scope>NUCLEOTIDE SEQUENCE</scope>
    <source>
        <strain evidence="7">JCM 3313</strain>
    </source>
</reference>
<dbReference type="PRINTS" id="PR00455">
    <property type="entry name" value="HTHTETR"/>
</dbReference>
<evidence type="ECO:0000256" key="2">
    <source>
        <dbReference type="ARBA" id="ARBA00023125"/>
    </source>
</evidence>
<feature type="DNA-binding region" description="H-T-H motif" evidence="4">
    <location>
        <begin position="31"/>
        <end position="50"/>
    </location>
</feature>
<feature type="region of interest" description="Disordered" evidence="5">
    <location>
        <begin position="196"/>
        <end position="215"/>
    </location>
</feature>
<dbReference type="InterPro" id="IPR001647">
    <property type="entry name" value="HTH_TetR"/>
</dbReference>
<evidence type="ECO:0000256" key="1">
    <source>
        <dbReference type="ARBA" id="ARBA00023015"/>
    </source>
</evidence>
<accession>A0A918ANY4</accession>
<dbReference type="EMBL" id="BMRG01000004">
    <property type="protein sequence ID" value="GGP52066.1"/>
    <property type="molecule type" value="Genomic_DNA"/>
</dbReference>
<dbReference type="InterPro" id="IPR023772">
    <property type="entry name" value="DNA-bd_HTH_TetR-type_CS"/>
</dbReference>
<dbReference type="PANTHER" id="PTHR30055:SF234">
    <property type="entry name" value="HTH-TYPE TRANSCRIPTIONAL REGULATOR BETI"/>
    <property type="match status" value="1"/>
</dbReference>
<evidence type="ECO:0000256" key="5">
    <source>
        <dbReference type="SAM" id="MobiDB-lite"/>
    </source>
</evidence>
<evidence type="ECO:0000256" key="3">
    <source>
        <dbReference type="ARBA" id="ARBA00023163"/>
    </source>
</evidence>
<dbReference type="SUPFAM" id="SSF46689">
    <property type="entry name" value="Homeodomain-like"/>
    <property type="match status" value="1"/>
</dbReference>